<evidence type="ECO:0000313" key="14">
    <source>
        <dbReference type="Proteomes" id="UP000286270"/>
    </source>
</evidence>
<evidence type="ECO:0000313" key="8">
    <source>
        <dbReference type="EMBL" id="TWV41757.1"/>
    </source>
</evidence>
<dbReference type="EMBL" id="VOHT01000002">
    <property type="protein sequence ID" value="TWV51384.1"/>
    <property type="molecule type" value="Genomic_DNA"/>
</dbReference>
<dbReference type="Proteomes" id="UP000036847">
    <property type="component" value="Chromosome"/>
</dbReference>
<dbReference type="EMBL" id="CP036546">
    <property type="protein sequence ID" value="QCQ44247.1"/>
    <property type="molecule type" value="Genomic_DNA"/>
</dbReference>
<dbReference type="EMBL" id="QSDG01000001">
    <property type="protein sequence ID" value="RGY71793.1"/>
    <property type="molecule type" value="Genomic_DNA"/>
</dbReference>
<evidence type="ECO:0000313" key="11">
    <source>
        <dbReference type="Proteomes" id="UP000036847"/>
    </source>
</evidence>
<name>A0A2K9H5V0_BACFG</name>
<dbReference type="Proteomes" id="UP000286270">
    <property type="component" value="Unassembled WGS sequence"/>
</dbReference>
<dbReference type="Proteomes" id="UP000315444">
    <property type="component" value="Unassembled WGS sequence"/>
</dbReference>
<evidence type="ECO:0000313" key="10">
    <source>
        <dbReference type="Proteomes" id="UP000028294"/>
    </source>
</evidence>
<dbReference type="Proteomes" id="UP000284614">
    <property type="component" value="Unassembled WGS sequence"/>
</dbReference>
<evidence type="ECO:0000313" key="15">
    <source>
        <dbReference type="Proteomes" id="UP000315444"/>
    </source>
</evidence>
<reference evidence="8 15" key="5">
    <citation type="submission" date="2019-07" db="EMBL/GenBank/DDBJ databases">
        <title>Genome sequencing of Bacteroides fragilis.</title>
        <authorList>
            <person name="Galasyn E.V."/>
            <person name="Ruoff K.L."/>
            <person name="Price C.E."/>
            <person name="Valls R.A."/>
            <person name="O'Toole G.A."/>
        </authorList>
    </citation>
    <scope>NUCLEOTIDE SEQUENCE [LARGE SCALE GENOMIC DNA]</scope>
    <source>
        <strain evidence="8 15">AD135F_1B</strain>
    </source>
</reference>
<dbReference type="EMBL" id="QRZH01000008">
    <property type="protein sequence ID" value="RGV53777.1"/>
    <property type="molecule type" value="Genomic_DNA"/>
</dbReference>
<evidence type="ECO:0000313" key="2">
    <source>
        <dbReference type="EMBL" id="KAA5175563.1"/>
    </source>
</evidence>
<evidence type="ECO:0000313" key="1">
    <source>
        <dbReference type="EMBL" id="KAA4992878.1"/>
    </source>
</evidence>
<reference evidence="12 13" key="2">
    <citation type="submission" date="2018-08" db="EMBL/GenBank/DDBJ databases">
        <title>A genome reference for cultivated species of the human gut microbiota.</title>
        <authorList>
            <person name="Zou Y."/>
            <person name="Xue W."/>
            <person name="Luo G."/>
        </authorList>
    </citation>
    <scope>NUCLEOTIDE SEQUENCE [LARGE SCALE GENOMIC DNA]</scope>
    <source>
        <strain evidence="5 14">AF14-26</strain>
        <strain evidence="7 12">AM18-6</strain>
        <strain evidence="6 13">OF01-1</strain>
    </source>
</reference>
<dbReference type="EMBL" id="VWCJ01000017">
    <property type="protein sequence ID" value="KAA4992878.1"/>
    <property type="molecule type" value="Genomic_DNA"/>
</dbReference>
<evidence type="ECO:0000313" key="4">
    <source>
        <dbReference type="EMBL" id="QCQ44247.1"/>
    </source>
</evidence>
<sequence length="54" mass="6506">MGPGMRDEIKSGPFSLKILRKRKCFKRHKQIDNTLYTITDQYLIHQKQWVEDGR</sequence>
<evidence type="ECO:0000313" key="3">
    <source>
        <dbReference type="EMBL" id="QCQ35365.1"/>
    </source>
</evidence>
<proteinExistence type="predicted"/>
<dbReference type="AlphaFoldDB" id="A0A2K9H5V0"/>
<evidence type="ECO:0000313" key="9">
    <source>
        <dbReference type="EMBL" id="TWV51384.1"/>
    </source>
</evidence>
<dbReference type="EMBL" id="VWAW01000005">
    <property type="protein sequence ID" value="KAA5175563.1"/>
    <property type="molecule type" value="Genomic_DNA"/>
</dbReference>
<reference evidence="4" key="1">
    <citation type="book" date="2014" name="THE 24TH EUROPEAN CONGRESS OF CLINICAL MICROBIOLOGY AND INFECTIOUS DISEASES" publisher="ECCMID 2014" city="Barcelona, Spain">
        <title>Identification of resistance genes in three multidrug-resistant Bacteroides fragilis isolates by whole genome sequencing.</title>
        <editorList>
            <person name="Unknown"/>
            <person name="A."/>
        </editorList>
        <authorList>
            <person name="Sydenham T.V."/>
            <person name="Hasman H."/>
            <person name="Wang M."/>
            <person name="Soki J."/>
            <person name="Nagy E."/>
            <person name="Justesen U.S."/>
        </authorList>
    </citation>
    <scope>NUCLEOTIDE SEQUENCE</scope>
    <source>
        <strain evidence="4">DCMSKEJBY0001B</strain>
    </source>
</reference>
<evidence type="ECO:0000313" key="13">
    <source>
        <dbReference type="Proteomes" id="UP000284614"/>
    </source>
</evidence>
<evidence type="ECO:0000313" key="18">
    <source>
        <dbReference type="Proteomes" id="UP000460666"/>
    </source>
</evidence>
<dbReference type="EMBL" id="VOHV01000004">
    <property type="protein sequence ID" value="TWV41757.1"/>
    <property type="molecule type" value="Genomic_DNA"/>
</dbReference>
<evidence type="ECO:0000313" key="6">
    <source>
        <dbReference type="EMBL" id="RGY71793.1"/>
    </source>
</evidence>
<evidence type="ECO:0000313" key="17">
    <source>
        <dbReference type="Proteomes" id="UP000436803"/>
    </source>
</evidence>
<reference evidence="9 16" key="6">
    <citation type="submission" date="2019-07" db="EMBL/GenBank/DDBJ databases">
        <title>Genome Sequencing of Bacteroides fragilis.</title>
        <authorList>
            <person name="Pinto K.M."/>
            <person name="Ruoff K.L."/>
            <person name="Price C.E."/>
            <person name="Valls R.A."/>
            <person name="O'Toole G.A."/>
        </authorList>
    </citation>
    <scope>NUCLEOTIDE SEQUENCE [LARGE SCALE GENOMIC DNA]</scope>
    <source>
        <strain evidence="9 16">AD135F_3B</strain>
    </source>
</reference>
<dbReference type="EMBL" id="CP036553">
    <property type="protein sequence ID" value="QCQ35365.1"/>
    <property type="molecule type" value="Genomic_DNA"/>
</dbReference>
<protein>
    <submittedName>
        <fullName evidence="6">Uncharacterized protein</fullName>
    </submittedName>
</protein>
<dbReference type="Proteomes" id="UP000028294">
    <property type="component" value="Chromosome"/>
</dbReference>
<dbReference type="OrthoDB" id="9859905at2"/>
<dbReference type="Proteomes" id="UP000436803">
    <property type="component" value="Unassembled WGS sequence"/>
</dbReference>
<evidence type="ECO:0000313" key="7">
    <source>
        <dbReference type="EMBL" id="RHH08301.1"/>
    </source>
</evidence>
<dbReference type="Proteomes" id="UP000460666">
    <property type="component" value="Unassembled WGS sequence"/>
</dbReference>
<reference evidence="17 18" key="3">
    <citation type="journal article" date="2019" name="Nat. Med.">
        <title>A library of human gut bacterial isolates paired with longitudinal multiomics data enables mechanistic microbiome research.</title>
        <authorList>
            <person name="Poyet M."/>
            <person name="Groussin M."/>
            <person name="Gibbons S.M."/>
            <person name="Avila-Pacheco J."/>
            <person name="Jiang X."/>
            <person name="Kearney S.M."/>
            <person name="Perrotta A.R."/>
            <person name="Berdy B."/>
            <person name="Zhao S."/>
            <person name="Lieberman T.D."/>
            <person name="Swanson P.K."/>
            <person name="Smith M."/>
            <person name="Roesemann S."/>
            <person name="Alexander J.E."/>
            <person name="Rich S.A."/>
            <person name="Livny J."/>
            <person name="Vlamakis H."/>
            <person name="Clish C."/>
            <person name="Bullock K."/>
            <person name="Deik A."/>
            <person name="Scott J."/>
            <person name="Pierce K.A."/>
            <person name="Xavier R.J."/>
            <person name="Alm E.J."/>
        </authorList>
    </citation>
    <scope>NUCLEOTIDE SEQUENCE [LARGE SCALE GENOMIC DNA]</scope>
    <source>
        <strain evidence="1 18">BIOML-A46</strain>
        <strain evidence="2 17">BIOML-A7</strain>
    </source>
</reference>
<evidence type="ECO:0000313" key="12">
    <source>
        <dbReference type="Proteomes" id="UP000266644"/>
    </source>
</evidence>
<gene>
    <name evidence="7" type="ORF">DW228_17575</name>
    <name evidence="5" type="ORF">DWW08_11690</name>
    <name evidence="6" type="ORF">DXA27_00945</name>
    <name evidence="4" type="ORF">EC80_005000</name>
    <name evidence="2" type="ORF">F2Z29_08905</name>
    <name evidence="1" type="ORF">F2Z89_19200</name>
    <name evidence="9" type="ORF">FSA03_05960</name>
    <name evidence="8" type="ORF">FSA06_10900</name>
    <name evidence="3" type="ORF">IA74_004265</name>
</gene>
<reference evidence="10 11" key="4">
    <citation type="submission" date="2019-03" db="EMBL/GenBank/DDBJ databases">
        <title>Complete genome assembly of MDR B. fragilis.</title>
        <authorList>
            <person name="Sydenham T.V."/>
            <person name="Hasman H."/>
            <person name="Justesen U.S."/>
        </authorList>
    </citation>
    <scope>NUCLEOTIDE SEQUENCE [LARGE SCALE GENOMIC DNA]</scope>
    <source>
        <strain evidence="3 10">DCMOUH0067B</strain>
        <strain evidence="4 11">DCMSKEJBY0001B</strain>
    </source>
</reference>
<evidence type="ECO:0000313" key="5">
    <source>
        <dbReference type="EMBL" id="RGV53777.1"/>
    </source>
</evidence>
<dbReference type="Proteomes" id="UP000319026">
    <property type="component" value="Unassembled WGS sequence"/>
</dbReference>
<dbReference type="EMBL" id="QRJE01000030">
    <property type="protein sequence ID" value="RHH08301.1"/>
    <property type="molecule type" value="Genomic_DNA"/>
</dbReference>
<evidence type="ECO:0000313" key="16">
    <source>
        <dbReference type="Proteomes" id="UP000319026"/>
    </source>
</evidence>
<organism evidence="6 13">
    <name type="scientific">Bacteroides fragilis</name>
    <dbReference type="NCBI Taxonomy" id="817"/>
    <lineage>
        <taxon>Bacteria</taxon>
        <taxon>Pseudomonadati</taxon>
        <taxon>Bacteroidota</taxon>
        <taxon>Bacteroidia</taxon>
        <taxon>Bacteroidales</taxon>
        <taxon>Bacteroidaceae</taxon>
        <taxon>Bacteroides</taxon>
    </lineage>
</organism>
<accession>A0A2K9H5V0</accession>
<dbReference type="Proteomes" id="UP000266644">
    <property type="component" value="Unassembled WGS sequence"/>
</dbReference>